<evidence type="ECO:0000256" key="1">
    <source>
        <dbReference type="SAM" id="MobiDB-lite"/>
    </source>
</evidence>
<comment type="caution">
    <text evidence="2">The sequence shown here is derived from an EMBL/GenBank/DDBJ whole genome shotgun (WGS) entry which is preliminary data.</text>
</comment>
<name>A0A2A2KBR2_9BILA</name>
<accession>A0A2A2KBR2</accession>
<keyword evidence="3" id="KW-1185">Reference proteome</keyword>
<evidence type="ECO:0000313" key="3">
    <source>
        <dbReference type="Proteomes" id="UP000218231"/>
    </source>
</evidence>
<reference evidence="2 3" key="1">
    <citation type="journal article" date="2017" name="Curr. Biol.">
        <title>Genome architecture and evolution of a unichromosomal asexual nematode.</title>
        <authorList>
            <person name="Fradin H."/>
            <person name="Zegar C."/>
            <person name="Gutwein M."/>
            <person name="Lucas J."/>
            <person name="Kovtun M."/>
            <person name="Corcoran D."/>
            <person name="Baugh L.R."/>
            <person name="Kiontke K."/>
            <person name="Gunsalus K."/>
            <person name="Fitch D.H."/>
            <person name="Piano F."/>
        </authorList>
    </citation>
    <scope>NUCLEOTIDE SEQUENCE [LARGE SCALE GENOMIC DNA]</scope>
    <source>
        <strain evidence="2">PF1309</strain>
    </source>
</reference>
<feature type="compositionally biased region" description="Low complexity" evidence="1">
    <location>
        <begin position="634"/>
        <end position="644"/>
    </location>
</feature>
<protein>
    <submittedName>
        <fullName evidence="2">Uncharacterized protein</fullName>
    </submittedName>
</protein>
<gene>
    <name evidence="2" type="ORF">WR25_23270</name>
</gene>
<evidence type="ECO:0000313" key="2">
    <source>
        <dbReference type="EMBL" id="PAV71312.1"/>
    </source>
</evidence>
<sequence>MAARRAVAAAKRAGDADAEAQAHAAVDAAKVALGERGPVWWDDGAPDLNRRMARNTVYAAWFAGVSVSSSGSTLPARPGTSSNWRSAVRLLLFRQIGIGAVIEFGAFVGEAAALDLDIVAIGVGDEGERVDVARFEIHRMDVVAAGAEDDAADLRPDRRHRTHAAGLQRRIERRAAQFEFADPLTGAADRHHFGVRGGVGQLVRLVAFGGEHLAVAHDHAAERRGIADRVGHLRDGDPFLVVAGDERKFAGGPGAARLLDPFAARRDEVPPDVARGLEGVAARQHCAAAGLRTQRRGDTGAQDVELHRFQRHALQRRLTEGEIDGALVRRGVDGDGGTGIEQDVGVDRAGIGGGRRTLAPQFAHDDARAGAVRLQRRQRIARDMFEIGRHFLLGVGQGEPGLDAGQHRTVRALVAGRALRMDDAMAGGHQVHGAGFDPELRAERVAMFDRAIEQIGDGGEVDVRVRAHVDAAARGELCRAHLVEEQERPHHRAGAAGQRAVDLEPAQVVGDGGDGLEDEIVKHGQAPFREEAVRDQQARSRQHALFQRGQRAGLHVVAIDIDAEIAFVGDHLDAFEGQEFAGALRDLRPAVDVQPHLFPQFAARCLWVGFAGIDCSAGCTPQGRAVAGSEAHQQHAAGAIDQQDAGGGAGNTGHGRRHRASFHSRSVSAVRGRLPPTRLEASGLGRVLPARSAVEFGIVAEDSLGGEGQAPVTLQIGADTGQIRHRVTQAEQGGIARFQRRHPLREHVAQPLDQLEQRGVGIGPAMVDQPFGRAMPCRRLEMVEIFGQAFPAELVGGACGLVLLIVVIGHHGDGMVDAVNLGDAIGDGQLQLVDPLPIGKVRRRQIVLLAEELQDVGDLRHGVIVEREIGRGERAAAGLRPRFHIGHHRLDALQPGAVEIVDAGRLQRQAHELAAPLDRRPIPQAIGHQALPFTRPARVP</sequence>
<proteinExistence type="predicted"/>
<dbReference type="EMBL" id="LIAE01009079">
    <property type="protein sequence ID" value="PAV71312.1"/>
    <property type="molecule type" value="Genomic_DNA"/>
</dbReference>
<dbReference type="Proteomes" id="UP000218231">
    <property type="component" value="Unassembled WGS sequence"/>
</dbReference>
<dbReference type="OrthoDB" id="3365498at2759"/>
<dbReference type="AntiFam" id="ANF00117">
    <property type="entry name" value="Shadow ORF (opposite PRN2)"/>
</dbReference>
<feature type="region of interest" description="Disordered" evidence="1">
    <location>
        <begin position="631"/>
        <end position="669"/>
    </location>
</feature>
<dbReference type="AlphaFoldDB" id="A0A2A2KBR2"/>
<organism evidence="2 3">
    <name type="scientific">Diploscapter pachys</name>
    <dbReference type="NCBI Taxonomy" id="2018661"/>
    <lineage>
        <taxon>Eukaryota</taxon>
        <taxon>Metazoa</taxon>
        <taxon>Ecdysozoa</taxon>
        <taxon>Nematoda</taxon>
        <taxon>Chromadorea</taxon>
        <taxon>Rhabditida</taxon>
        <taxon>Rhabditina</taxon>
        <taxon>Rhabditomorpha</taxon>
        <taxon>Rhabditoidea</taxon>
        <taxon>Rhabditidae</taxon>
        <taxon>Diploscapter</taxon>
    </lineage>
</organism>